<dbReference type="EMBL" id="MPUH01000144">
    <property type="protein sequence ID" value="OMJ88688.1"/>
    <property type="molecule type" value="Genomic_DNA"/>
</dbReference>
<dbReference type="SMART" id="SM00184">
    <property type="entry name" value="RING"/>
    <property type="match status" value="1"/>
</dbReference>
<protein>
    <recommendedName>
        <fullName evidence="2">RING-type domain-containing protein</fullName>
    </recommendedName>
</protein>
<accession>A0A1R2CI60</accession>
<comment type="caution">
    <text evidence="3">The sequence shown here is derived from an EMBL/GenBank/DDBJ whole genome shotgun (WGS) entry which is preliminary data.</text>
</comment>
<sequence>MGNTHEKLIKQLEATNKQSSSEKFYNVSGIRLNFAFVSSKPNNILKKIVWDPSDYFVQISSINPDQNLESLIGTTSIDRFIRISNIISHLISFSTTTTDLDEESLCSICLENPADTILGCGHPFCSKDLQSWASKNQECPLCRQVFEEQKSFVRIDDFNGEVCDEVKICKELIFSLIDF</sequence>
<dbReference type="Proteomes" id="UP000187209">
    <property type="component" value="Unassembled WGS sequence"/>
</dbReference>
<dbReference type="PANTHER" id="PTHR12109">
    <property type="entry name" value="RING FINGER PROTEIN 141-RELATED"/>
    <property type="match status" value="1"/>
</dbReference>
<gene>
    <name evidence="3" type="ORF">SteCoe_9307</name>
</gene>
<dbReference type="InterPro" id="IPR001841">
    <property type="entry name" value="Znf_RING"/>
</dbReference>
<dbReference type="AlphaFoldDB" id="A0A1R2CI60"/>
<organism evidence="3 4">
    <name type="scientific">Stentor coeruleus</name>
    <dbReference type="NCBI Taxonomy" id="5963"/>
    <lineage>
        <taxon>Eukaryota</taxon>
        <taxon>Sar</taxon>
        <taxon>Alveolata</taxon>
        <taxon>Ciliophora</taxon>
        <taxon>Postciliodesmatophora</taxon>
        <taxon>Heterotrichea</taxon>
        <taxon>Heterotrichida</taxon>
        <taxon>Stentoridae</taxon>
        <taxon>Stentor</taxon>
    </lineage>
</organism>
<dbReference type="InterPro" id="IPR013083">
    <property type="entry name" value="Znf_RING/FYVE/PHD"/>
</dbReference>
<dbReference type="GO" id="GO:0008270">
    <property type="term" value="F:zinc ion binding"/>
    <property type="evidence" value="ECO:0007669"/>
    <property type="project" value="UniProtKB-KW"/>
</dbReference>
<dbReference type="Gene3D" id="3.30.40.10">
    <property type="entry name" value="Zinc/RING finger domain, C3HC4 (zinc finger)"/>
    <property type="match status" value="1"/>
</dbReference>
<name>A0A1R2CI60_9CILI</name>
<dbReference type="Pfam" id="PF13920">
    <property type="entry name" value="zf-C3HC4_3"/>
    <property type="match status" value="1"/>
</dbReference>
<keyword evidence="1" id="KW-0862">Zinc</keyword>
<dbReference type="OrthoDB" id="8062037at2759"/>
<evidence type="ECO:0000259" key="2">
    <source>
        <dbReference type="PROSITE" id="PS50089"/>
    </source>
</evidence>
<dbReference type="SUPFAM" id="SSF57850">
    <property type="entry name" value="RING/U-box"/>
    <property type="match status" value="1"/>
</dbReference>
<evidence type="ECO:0000256" key="1">
    <source>
        <dbReference type="PROSITE-ProRule" id="PRU00175"/>
    </source>
</evidence>
<proteinExistence type="predicted"/>
<keyword evidence="1" id="KW-0479">Metal-binding</keyword>
<keyword evidence="1" id="KW-0863">Zinc-finger</keyword>
<evidence type="ECO:0000313" key="3">
    <source>
        <dbReference type="EMBL" id="OMJ88688.1"/>
    </source>
</evidence>
<dbReference type="InterPro" id="IPR047126">
    <property type="entry name" value="RNF141-like"/>
</dbReference>
<evidence type="ECO:0000313" key="4">
    <source>
        <dbReference type="Proteomes" id="UP000187209"/>
    </source>
</evidence>
<feature type="domain" description="RING-type" evidence="2">
    <location>
        <begin position="106"/>
        <end position="143"/>
    </location>
</feature>
<dbReference type="PROSITE" id="PS50089">
    <property type="entry name" value="ZF_RING_2"/>
    <property type="match status" value="1"/>
</dbReference>
<keyword evidence="4" id="KW-1185">Reference proteome</keyword>
<reference evidence="3 4" key="1">
    <citation type="submission" date="2016-11" db="EMBL/GenBank/DDBJ databases">
        <title>The macronuclear genome of Stentor coeruleus: a giant cell with tiny introns.</title>
        <authorList>
            <person name="Slabodnick M."/>
            <person name="Ruby J.G."/>
            <person name="Reiff S.B."/>
            <person name="Swart E.C."/>
            <person name="Gosai S."/>
            <person name="Prabakaran S."/>
            <person name="Witkowska E."/>
            <person name="Larue G.E."/>
            <person name="Fisher S."/>
            <person name="Freeman R.M."/>
            <person name="Gunawardena J."/>
            <person name="Chu W."/>
            <person name="Stover N.A."/>
            <person name="Gregory B.D."/>
            <person name="Nowacki M."/>
            <person name="Derisi J."/>
            <person name="Roy S.W."/>
            <person name="Marshall W.F."/>
            <person name="Sood P."/>
        </authorList>
    </citation>
    <scope>NUCLEOTIDE SEQUENCE [LARGE SCALE GENOMIC DNA]</scope>
    <source>
        <strain evidence="3">WM001</strain>
    </source>
</reference>